<dbReference type="KEGG" id="dpl:KGM_209881B"/>
<dbReference type="InParanoid" id="A0A212FGQ2"/>
<gene>
    <name evidence="2" type="ORF">KGM_209881B</name>
</gene>
<feature type="region of interest" description="Disordered" evidence="1">
    <location>
        <begin position="1"/>
        <end position="30"/>
    </location>
</feature>
<accession>A0A212FGQ2</accession>
<comment type="caution">
    <text evidence="2">The sequence shown here is derived from an EMBL/GenBank/DDBJ whole genome shotgun (WGS) entry which is preliminary data.</text>
</comment>
<sequence length="30" mass="3103">FARILIPNSNRDGRASGQQCDGGGTLTNIA</sequence>
<dbReference type="AlphaFoldDB" id="A0A212FGQ2"/>
<feature type="non-terminal residue" evidence="2">
    <location>
        <position position="1"/>
    </location>
</feature>
<keyword evidence="3" id="KW-1185">Reference proteome</keyword>
<evidence type="ECO:0000256" key="1">
    <source>
        <dbReference type="SAM" id="MobiDB-lite"/>
    </source>
</evidence>
<dbReference type="Proteomes" id="UP000007151">
    <property type="component" value="Unassembled WGS sequence"/>
</dbReference>
<protein>
    <submittedName>
        <fullName evidence="2">Uncharacterized protein</fullName>
    </submittedName>
</protein>
<evidence type="ECO:0000313" key="2">
    <source>
        <dbReference type="EMBL" id="OWR52907.1"/>
    </source>
</evidence>
<feature type="compositionally biased region" description="Gly residues" evidence="1">
    <location>
        <begin position="20"/>
        <end position="30"/>
    </location>
</feature>
<evidence type="ECO:0000313" key="3">
    <source>
        <dbReference type="Proteomes" id="UP000007151"/>
    </source>
</evidence>
<dbReference type="EMBL" id="AGBW02008615">
    <property type="protein sequence ID" value="OWR52907.1"/>
    <property type="molecule type" value="Genomic_DNA"/>
</dbReference>
<proteinExistence type="predicted"/>
<organism evidence="2 3">
    <name type="scientific">Danaus plexippus plexippus</name>
    <dbReference type="NCBI Taxonomy" id="278856"/>
    <lineage>
        <taxon>Eukaryota</taxon>
        <taxon>Metazoa</taxon>
        <taxon>Ecdysozoa</taxon>
        <taxon>Arthropoda</taxon>
        <taxon>Hexapoda</taxon>
        <taxon>Insecta</taxon>
        <taxon>Pterygota</taxon>
        <taxon>Neoptera</taxon>
        <taxon>Endopterygota</taxon>
        <taxon>Lepidoptera</taxon>
        <taxon>Glossata</taxon>
        <taxon>Ditrysia</taxon>
        <taxon>Papilionoidea</taxon>
        <taxon>Nymphalidae</taxon>
        <taxon>Danainae</taxon>
        <taxon>Danaini</taxon>
        <taxon>Danaina</taxon>
        <taxon>Danaus</taxon>
        <taxon>Danaus</taxon>
    </lineage>
</organism>
<reference evidence="2 3" key="1">
    <citation type="journal article" date="2011" name="Cell">
        <title>The monarch butterfly genome yields insights into long-distance migration.</title>
        <authorList>
            <person name="Zhan S."/>
            <person name="Merlin C."/>
            <person name="Boore J.L."/>
            <person name="Reppert S.M."/>
        </authorList>
    </citation>
    <scope>NUCLEOTIDE SEQUENCE [LARGE SCALE GENOMIC DNA]</scope>
    <source>
        <strain evidence="2">F-2</strain>
    </source>
</reference>
<name>A0A212FGQ2_DANPL</name>